<sequence length="574" mass="64183">MTLSPLSQLKPMFQARLVNWVPNDHISLNNKVRLSALGSLMSGGASAMLKINHFRGIFSRDSLPKKPHVIECGMLNFNISSGDGSNLKAFQKNKDKVIYFESFGDLPPPIELQRYLKKIKIFNWKFDCIDCNYFPSLNVYEDSEIALLSLQTFNSFPNIINAINNLLKIEVIPSKRKKYKLHTFEFCLEEECYEIEDISNKIAKELSQFNTPYSIALVFGFKKIRCGPFHEARRLVNVLEKISKELELSLENVSPSSIVNYDETNFTDDPKKQKIIAKRGSKHPENVLDSTKISVSVMMAGNADGELLPPYIVPRVLIGDNLSSHVSLSVIHACKENDISNLIAGFSACGIVPLDRTRVLKKLPDYIDSSMDLSAASWSSSIIDVLKTTRCPEVRERARVRGKKINVEPGKSVGADDSDSESSNDGSNSYESSDDSNSYESSDEEVDGNVVQSPPTASNGNFVSISSPPPIDLTCNNKSASKYQVDEFIVARFKSNKIGLLYVGKILKLNEHTLEVSFMRKIIGKNDVYFSFPNVLDECEIDYKDVVCSVTKPIDLRRNRFNAGAMICEALCNL</sequence>
<feature type="compositionally biased region" description="Polar residues" evidence="1">
    <location>
        <begin position="450"/>
        <end position="465"/>
    </location>
</feature>
<name>A0A6G0XZE0_APHCR</name>
<keyword evidence="3" id="KW-1185">Reference proteome</keyword>
<evidence type="ECO:0000313" key="3">
    <source>
        <dbReference type="Proteomes" id="UP000478052"/>
    </source>
</evidence>
<evidence type="ECO:0000256" key="1">
    <source>
        <dbReference type="SAM" id="MobiDB-lite"/>
    </source>
</evidence>
<gene>
    <name evidence="2" type="ORF">FWK35_00016314</name>
</gene>
<accession>A0A6G0XZE0</accession>
<dbReference type="EMBL" id="VUJU01007264">
    <property type="protein sequence ID" value="KAF0746314.1"/>
    <property type="molecule type" value="Genomic_DNA"/>
</dbReference>
<feature type="region of interest" description="Disordered" evidence="1">
    <location>
        <begin position="401"/>
        <end position="465"/>
    </location>
</feature>
<evidence type="ECO:0000313" key="2">
    <source>
        <dbReference type="EMBL" id="KAF0746314.1"/>
    </source>
</evidence>
<dbReference type="OrthoDB" id="6619655at2759"/>
<dbReference type="Proteomes" id="UP000478052">
    <property type="component" value="Unassembled WGS sequence"/>
</dbReference>
<protein>
    <submittedName>
        <fullName evidence="2">DDE-1 domain-containing protein</fullName>
    </submittedName>
</protein>
<proteinExistence type="predicted"/>
<reference evidence="2 3" key="1">
    <citation type="submission" date="2019-08" db="EMBL/GenBank/DDBJ databases">
        <title>Whole genome of Aphis craccivora.</title>
        <authorList>
            <person name="Voronova N.V."/>
            <person name="Shulinski R.S."/>
            <person name="Bandarenka Y.V."/>
            <person name="Zhorov D.G."/>
            <person name="Warner D."/>
        </authorList>
    </citation>
    <scope>NUCLEOTIDE SEQUENCE [LARGE SCALE GENOMIC DNA]</scope>
    <source>
        <strain evidence="2">180601</strain>
        <tissue evidence="2">Whole Body</tissue>
    </source>
</reference>
<dbReference type="AlphaFoldDB" id="A0A6G0XZE0"/>
<comment type="caution">
    <text evidence="2">The sequence shown here is derived from an EMBL/GenBank/DDBJ whole genome shotgun (WGS) entry which is preliminary data.</text>
</comment>
<organism evidence="2 3">
    <name type="scientific">Aphis craccivora</name>
    <name type="common">Cowpea aphid</name>
    <dbReference type="NCBI Taxonomy" id="307492"/>
    <lineage>
        <taxon>Eukaryota</taxon>
        <taxon>Metazoa</taxon>
        <taxon>Ecdysozoa</taxon>
        <taxon>Arthropoda</taxon>
        <taxon>Hexapoda</taxon>
        <taxon>Insecta</taxon>
        <taxon>Pterygota</taxon>
        <taxon>Neoptera</taxon>
        <taxon>Paraneoptera</taxon>
        <taxon>Hemiptera</taxon>
        <taxon>Sternorrhyncha</taxon>
        <taxon>Aphidomorpha</taxon>
        <taxon>Aphidoidea</taxon>
        <taxon>Aphididae</taxon>
        <taxon>Aphidini</taxon>
        <taxon>Aphis</taxon>
        <taxon>Aphis</taxon>
    </lineage>
</organism>
<feature type="compositionally biased region" description="Low complexity" evidence="1">
    <location>
        <begin position="423"/>
        <end position="440"/>
    </location>
</feature>